<comment type="caution">
    <text evidence="1">The sequence shown here is derived from an EMBL/GenBank/DDBJ whole genome shotgun (WGS) entry which is preliminary data.</text>
</comment>
<protein>
    <submittedName>
        <fullName evidence="1">Uncharacterized protein</fullName>
    </submittedName>
</protein>
<dbReference type="EMBL" id="MU155291">
    <property type="protein sequence ID" value="KAF9476525.1"/>
    <property type="molecule type" value="Genomic_DNA"/>
</dbReference>
<keyword evidence="2" id="KW-1185">Reference proteome</keyword>
<accession>A0A9P5YYU8</accession>
<organism evidence="1 2">
    <name type="scientific">Pholiota conissans</name>
    <dbReference type="NCBI Taxonomy" id="109636"/>
    <lineage>
        <taxon>Eukaryota</taxon>
        <taxon>Fungi</taxon>
        <taxon>Dikarya</taxon>
        <taxon>Basidiomycota</taxon>
        <taxon>Agaricomycotina</taxon>
        <taxon>Agaricomycetes</taxon>
        <taxon>Agaricomycetidae</taxon>
        <taxon>Agaricales</taxon>
        <taxon>Agaricineae</taxon>
        <taxon>Strophariaceae</taxon>
        <taxon>Pholiota</taxon>
    </lineage>
</organism>
<evidence type="ECO:0000313" key="2">
    <source>
        <dbReference type="Proteomes" id="UP000807469"/>
    </source>
</evidence>
<reference evidence="1" key="1">
    <citation type="submission" date="2020-11" db="EMBL/GenBank/DDBJ databases">
        <authorList>
            <consortium name="DOE Joint Genome Institute"/>
            <person name="Ahrendt S."/>
            <person name="Riley R."/>
            <person name="Andreopoulos W."/>
            <person name="Labutti K."/>
            <person name="Pangilinan J."/>
            <person name="Ruiz-Duenas F.J."/>
            <person name="Barrasa J.M."/>
            <person name="Sanchez-Garcia M."/>
            <person name="Camarero S."/>
            <person name="Miyauchi S."/>
            <person name="Serrano A."/>
            <person name="Linde D."/>
            <person name="Babiker R."/>
            <person name="Drula E."/>
            <person name="Ayuso-Fernandez I."/>
            <person name="Pacheco R."/>
            <person name="Padilla G."/>
            <person name="Ferreira P."/>
            <person name="Barriuso J."/>
            <person name="Kellner H."/>
            <person name="Castanera R."/>
            <person name="Alfaro M."/>
            <person name="Ramirez L."/>
            <person name="Pisabarro A.G."/>
            <person name="Kuo A."/>
            <person name="Tritt A."/>
            <person name="Lipzen A."/>
            <person name="He G."/>
            <person name="Yan M."/>
            <person name="Ng V."/>
            <person name="Cullen D."/>
            <person name="Martin F."/>
            <person name="Rosso M.-N."/>
            <person name="Henrissat B."/>
            <person name="Hibbett D."/>
            <person name="Martinez A.T."/>
            <person name="Grigoriev I.V."/>
        </authorList>
    </citation>
    <scope>NUCLEOTIDE SEQUENCE</scope>
    <source>
        <strain evidence="1">CIRM-BRFM 674</strain>
    </source>
</reference>
<name>A0A9P5YYU8_9AGAR</name>
<sequence>MPKEGSKGERGAKQVNCRHYQVAFGLDTDIWKGIGNGVLKKIFNMPCTHHASTRIRCGRLGTFDDSIRNVNWVSNTMGLGLRYGSRAPRILCGYGFLEMPSGGTGAALPPCPAVFGLGWRDSMTGSCHATAAYLELHPSEASKAPLKNRNRLVARDR</sequence>
<dbReference type="Proteomes" id="UP000807469">
    <property type="component" value="Unassembled WGS sequence"/>
</dbReference>
<evidence type="ECO:0000313" key="1">
    <source>
        <dbReference type="EMBL" id="KAF9476525.1"/>
    </source>
</evidence>
<dbReference type="AlphaFoldDB" id="A0A9P5YYU8"/>
<gene>
    <name evidence="1" type="ORF">BDN70DRAFT_897285</name>
</gene>
<proteinExistence type="predicted"/>